<dbReference type="RefSeq" id="WP_013162901.1">
    <property type="nucleotide sequence ID" value="NC_014216.1"/>
</dbReference>
<comment type="similarity">
    <text evidence="3">Belongs to the CheD family.</text>
</comment>
<dbReference type="GO" id="GO:0050568">
    <property type="term" value="F:protein-glutamine glutaminase activity"/>
    <property type="evidence" value="ECO:0007669"/>
    <property type="project" value="UniProtKB-UniRule"/>
</dbReference>
<evidence type="ECO:0000313" key="5">
    <source>
        <dbReference type="Proteomes" id="UP000001508"/>
    </source>
</evidence>
<dbReference type="InParanoid" id="D6Z1B6"/>
<name>D6Z1B6_DESAT</name>
<dbReference type="InterPro" id="IPR038592">
    <property type="entry name" value="CheD-like_sf"/>
</dbReference>
<dbReference type="EC" id="3.5.1.44" evidence="3"/>
<comment type="function">
    <text evidence="3">Probably deamidates glutamine residues to glutamate on methyl-accepting chemotaxis receptors (MCPs), playing an important role in chemotaxis.</text>
</comment>
<dbReference type="HAMAP" id="MF_01440">
    <property type="entry name" value="CheD"/>
    <property type="match status" value="1"/>
</dbReference>
<evidence type="ECO:0000256" key="2">
    <source>
        <dbReference type="ARBA" id="ARBA00022801"/>
    </source>
</evidence>
<gene>
    <name evidence="3" type="primary">cheD</name>
    <name evidence="4" type="ordered locus">DaAHT2_0667</name>
</gene>
<dbReference type="OrthoDB" id="9807202at2"/>
<evidence type="ECO:0000256" key="3">
    <source>
        <dbReference type="HAMAP-Rule" id="MF_01440"/>
    </source>
</evidence>
<organism evidence="4 5">
    <name type="scientific">Desulfurivibrio alkaliphilus (strain DSM 19089 / UNIQEM U267 / AHT2)</name>
    <dbReference type="NCBI Taxonomy" id="589865"/>
    <lineage>
        <taxon>Bacteria</taxon>
        <taxon>Pseudomonadati</taxon>
        <taxon>Thermodesulfobacteriota</taxon>
        <taxon>Desulfobulbia</taxon>
        <taxon>Desulfobulbales</taxon>
        <taxon>Desulfobulbaceae</taxon>
        <taxon>Desulfurivibrio</taxon>
    </lineage>
</organism>
<proteinExistence type="inferred from homology"/>
<dbReference type="InterPro" id="IPR011324">
    <property type="entry name" value="Cytotoxic_necrot_fac-like_cat"/>
</dbReference>
<dbReference type="Pfam" id="PF03975">
    <property type="entry name" value="CheD"/>
    <property type="match status" value="1"/>
</dbReference>
<dbReference type="Proteomes" id="UP000001508">
    <property type="component" value="Chromosome"/>
</dbReference>
<keyword evidence="2 3" id="KW-0378">Hydrolase</keyword>
<comment type="catalytic activity">
    <reaction evidence="3">
        <text>L-glutaminyl-[protein] + H2O = L-glutamyl-[protein] + NH4(+)</text>
        <dbReference type="Rhea" id="RHEA:16441"/>
        <dbReference type="Rhea" id="RHEA-COMP:10207"/>
        <dbReference type="Rhea" id="RHEA-COMP:10208"/>
        <dbReference type="ChEBI" id="CHEBI:15377"/>
        <dbReference type="ChEBI" id="CHEBI:28938"/>
        <dbReference type="ChEBI" id="CHEBI:29973"/>
        <dbReference type="ChEBI" id="CHEBI:30011"/>
        <dbReference type="EC" id="3.5.1.44"/>
    </reaction>
</comment>
<accession>D6Z1B6</accession>
<dbReference type="KEGG" id="dak:DaAHT2_0667"/>
<dbReference type="HOGENOM" id="CLU_087854_2_0_7"/>
<sequence>MLKSKVVGVGEFAVSSDPGEVVKTFALGSCVAVIFLHKPTRTVGLIHVALPESLISPDIAAKRPGYFADTGVEAILKEMGRCTGTCSTKLAQGMVVKMAGGANVMDANNTFNIGKRNILALKKILWPLGMGPVAEDVGGGISRTVAVTVGTGRVMLSCAAKGEWEL</sequence>
<dbReference type="PANTHER" id="PTHR35147">
    <property type="entry name" value="CHEMORECEPTOR GLUTAMINE DEAMIDASE CHED-RELATED"/>
    <property type="match status" value="1"/>
</dbReference>
<dbReference type="Gene3D" id="3.30.1330.200">
    <property type="match status" value="1"/>
</dbReference>
<keyword evidence="1 3" id="KW-0145">Chemotaxis</keyword>
<protein>
    <recommendedName>
        <fullName evidence="3">Probable chemoreceptor glutamine deamidase CheD</fullName>
        <ecNumber evidence="3">3.5.1.44</ecNumber>
    </recommendedName>
</protein>
<dbReference type="CDD" id="cd16352">
    <property type="entry name" value="CheD"/>
    <property type="match status" value="1"/>
</dbReference>
<evidence type="ECO:0000313" key="4">
    <source>
        <dbReference type="EMBL" id="ADH85371.1"/>
    </source>
</evidence>
<evidence type="ECO:0000256" key="1">
    <source>
        <dbReference type="ARBA" id="ARBA00022500"/>
    </source>
</evidence>
<dbReference type="SUPFAM" id="SSF64438">
    <property type="entry name" value="CNF1/YfiH-like putative cysteine hydrolases"/>
    <property type="match status" value="1"/>
</dbReference>
<dbReference type="EMBL" id="CP001940">
    <property type="protein sequence ID" value="ADH85371.1"/>
    <property type="molecule type" value="Genomic_DNA"/>
</dbReference>
<dbReference type="AlphaFoldDB" id="D6Z1B6"/>
<keyword evidence="5" id="KW-1185">Reference proteome</keyword>
<dbReference type="GO" id="GO:0006935">
    <property type="term" value="P:chemotaxis"/>
    <property type="evidence" value="ECO:0007669"/>
    <property type="project" value="UniProtKB-UniRule"/>
</dbReference>
<dbReference type="PANTHER" id="PTHR35147:SF1">
    <property type="entry name" value="CHEMORECEPTOR GLUTAMINE DEAMIDASE CHED-RELATED"/>
    <property type="match status" value="1"/>
</dbReference>
<reference evidence="5" key="1">
    <citation type="submission" date="2010-02" db="EMBL/GenBank/DDBJ databases">
        <title>Complete sequence of Desulfurivibrio alkaliphilus AHT2.</title>
        <authorList>
            <consortium name="US DOE Joint Genome Institute"/>
            <person name="Pitluck S."/>
            <person name="Chertkov O."/>
            <person name="Detter J.C."/>
            <person name="Han C."/>
            <person name="Tapia R."/>
            <person name="Larimer F."/>
            <person name="Land M."/>
            <person name="Hauser L."/>
            <person name="Kyrpides N."/>
            <person name="Mikhailova N."/>
            <person name="Sorokin D.Y."/>
            <person name="Muyzer G."/>
            <person name="Woyke T."/>
        </authorList>
    </citation>
    <scope>NUCLEOTIDE SEQUENCE [LARGE SCALE GENOMIC DNA]</scope>
    <source>
        <strain evidence="5">DSM 19089 / UNIQEM U267 / AHT2</strain>
    </source>
</reference>
<dbReference type="STRING" id="589865.DaAHT2_0667"/>
<dbReference type="eggNOG" id="COG1871">
    <property type="taxonomic scope" value="Bacteria"/>
</dbReference>
<dbReference type="InterPro" id="IPR005659">
    <property type="entry name" value="Chemorcpt_Glu_NH3ase_CheD"/>
</dbReference>